<evidence type="ECO:0000313" key="3">
    <source>
        <dbReference type="Proteomes" id="UP000029120"/>
    </source>
</evidence>
<gene>
    <name evidence="2" type="ordered locus">AALP_Aa4g140800</name>
</gene>
<dbReference type="Proteomes" id="UP000029120">
    <property type="component" value="Chromosome 4"/>
</dbReference>
<evidence type="ECO:0008006" key="4">
    <source>
        <dbReference type="Google" id="ProtNLM"/>
    </source>
</evidence>
<feature type="region of interest" description="Disordered" evidence="1">
    <location>
        <begin position="55"/>
        <end position="76"/>
    </location>
</feature>
<dbReference type="Gene3D" id="2.10.110.10">
    <property type="entry name" value="Cysteine Rich Protein"/>
    <property type="match status" value="1"/>
</dbReference>
<organism evidence="2 3">
    <name type="scientific">Arabis alpina</name>
    <name type="common">Alpine rock-cress</name>
    <dbReference type="NCBI Taxonomy" id="50452"/>
    <lineage>
        <taxon>Eukaryota</taxon>
        <taxon>Viridiplantae</taxon>
        <taxon>Streptophyta</taxon>
        <taxon>Embryophyta</taxon>
        <taxon>Tracheophyta</taxon>
        <taxon>Spermatophyta</taxon>
        <taxon>Magnoliopsida</taxon>
        <taxon>eudicotyledons</taxon>
        <taxon>Gunneridae</taxon>
        <taxon>Pentapetalae</taxon>
        <taxon>rosids</taxon>
        <taxon>malvids</taxon>
        <taxon>Brassicales</taxon>
        <taxon>Brassicaceae</taxon>
        <taxon>Arabideae</taxon>
        <taxon>Arabis</taxon>
    </lineage>
</organism>
<protein>
    <recommendedName>
        <fullName evidence="4">LIM zinc-binding domain-containing protein</fullName>
    </recommendedName>
</protein>
<dbReference type="PANTHER" id="PTHR24209">
    <property type="entry name" value="PROTEIN DA1-RELATED 2"/>
    <property type="match status" value="1"/>
</dbReference>
<proteinExistence type="predicted"/>
<dbReference type="Gramene" id="KFK36571">
    <property type="protein sequence ID" value="KFK36571"/>
    <property type="gene ID" value="AALP_AA4G140800"/>
</dbReference>
<dbReference type="GO" id="GO:0043130">
    <property type="term" value="F:ubiquitin binding"/>
    <property type="evidence" value="ECO:0007669"/>
    <property type="project" value="TreeGrafter"/>
</dbReference>
<dbReference type="PANTHER" id="PTHR24209:SF28">
    <property type="entry name" value="PROTEIN DA1-RELATED 4-RELATED"/>
    <property type="match status" value="1"/>
</dbReference>
<evidence type="ECO:0000256" key="1">
    <source>
        <dbReference type="SAM" id="MobiDB-lite"/>
    </source>
</evidence>
<dbReference type="EMBL" id="CM002872">
    <property type="protein sequence ID" value="KFK36571.1"/>
    <property type="molecule type" value="Genomic_DNA"/>
</dbReference>
<dbReference type="eggNOG" id="KOG1703">
    <property type="taxonomic scope" value="Eukaryota"/>
</dbReference>
<accession>A0A087H369</accession>
<evidence type="ECO:0000313" key="2">
    <source>
        <dbReference type="EMBL" id="KFK36571.1"/>
    </source>
</evidence>
<keyword evidence="3" id="KW-1185">Reference proteome</keyword>
<reference evidence="3" key="1">
    <citation type="journal article" date="2015" name="Nat. Plants">
        <title>Genome expansion of Arabis alpina linked with retrotransposition and reduced symmetric DNA methylation.</title>
        <authorList>
            <person name="Willing E.M."/>
            <person name="Rawat V."/>
            <person name="Mandakova T."/>
            <person name="Maumus F."/>
            <person name="James G.V."/>
            <person name="Nordstroem K.J."/>
            <person name="Becker C."/>
            <person name="Warthmann N."/>
            <person name="Chica C."/>
            <person name="Szarzynska B."/>
            <person name="Zytnicki M."/>
            <person name="Albani M.C."/>
            <person name="Kiefer C."/>
            <person name="Bergonzi S."/>
            <person name="Castaings L."/>
            <person name="Mateos J.L."/>
            <person name="Berns M.C."/>
            <person name="Bujdoso N."/>
            <person name="Piofczyk T."/>
            <person name="de Lorenzo L."/>
            <person name="Barrero-Sicilia C."/>
            <person name="Mateos I."/>
            <person name="Piednoel M."/>
            <person name="Hagmann J."/>
            <person name="Chen-Min-Tao R."/>
            <person name="Iglesias-Fernandez R."/>
            <person name="Schuster S.C."/>
            <person name="Alonso-Blanco C."/>
            <person name="Roudier F."/>
            <person name="Carbonero P."/>
            <person name="Paz-Ares J."/>
            <person name="Davis S.J."/>
            <person name="Pecinka A."/>
            <person name="Quesneville H."/>
            <person name="Colot V."/>
            <person name="Lysak M.A."/>
            <person name="Weigel D."/>
            <person name="Coupland G."/>
            <person name="Schneeberger K."/>
        </authorList>
    </citation>
    <scope>NUCLEOTIDE SEQUENCE [LARGE SCALE GENOMIC DNA]</scope>
    <source>
        <strain evidence="3">cv. Pajares</strain>
    </source>
</reference>
<dbReference type="InterPro" id="IPR045218">
    <property type="entry name" value="DA1-like"/>
</dbReference>
<name>A0A087H369_ARAAL</name>
<sequence>MGISTNQQSNDLDSKGIDFKKIKTFPLELRWMKMSSLRRLFGRVWKGQIKQSKDEVEDDGNFPKVNPPRSMCGGSNSEIEHGRSVGVLSVLWHPECLWCDACHKLIVIHEENYCPVHESDETSKRCSCKRLEL</sequence>
<dbReference type="AlphaFoldDB" id="A0A087H369"/>